<sequence>MTVLKAGAMRHRLRRLVVLITPDHRSVKDEPEIGALAKPASCATGLLVRLASERK</sequence>
<organism evidence="1 2">
    <name type="scientific">Bradyrhizobium iriomotense</name>
    <dbReference type="NCBI Taxonomy" id="441950"/>
    <lineage>
        <taxon>Bacteria</taxon>
        <taxon>Pseudomonadati</taxon>
        <taxon>Pseudomonadota</taxon>
        <taxon>Alphaproteobacteria</taxon>
        <taxon>Hyphomicrobiales</taxon>
        <taxon>Nitrobacteraceae</taxon>
        <taxon>Bradyrhizobium</taxon>
    </lineage>
</organism>
<reference evidence="2" key="1">
    <citation type="journal article" date="2019" name="Int. J. Syst. Evol. Microbiol.">
        <title>The Global Catalogue of Microorganisms (GCM) 10K type strain sequencing project: providing services to taxonomists for standard genome sequencing and annotation.</title>
        <authorList>
            <consortium name="The Broad Institute Genomics Platform"/>
            <consortium name="The Broad Institute Genome Sequencing Center for Infectious Disease"/>
            <person name="Wu L."/>
            <person name="Ma J."/>
        </authorList>
    </citation>
    <scope>NUCLEOTIDE SEQUENCE [LARGE SCALE GENOMIC DNA]</scope>
    <source>
        <strain evidence="2">NBRC 102520</strain>
    </source>
</reference>
<comment type="caution">
    <text evidence="1">The sequence shown here is derived from an EMBL/GenBank/DDBJ whole genome shotgun (WGS) entry which is preliminary data.</text>
</comment>
<dbReference type="EMBL" id="BSOW01000052">
    <property type="protein sequence ID" value="GLR91652.1"/>
    <property type="molecule type" value="Genomic_DNA"/>
</dbReference>
<name>A0ABQ6BHG4_9BRAD</name>
<dbReference type="Proteomes" id="UP001156905">
    <property type="component" value="Unassembled WGS sequence"/>
</dbReference>
<protein>
    <submittedName>
        <fullName evidence="1">Uncharacterized protein</fullName>
    </submittedName>
</protein>
<accession>A0ABQ6BHG4</accession>
<keyword evidence="2" id="KW-1185">Reference proteome</keyword>
<evidence type="ECO:0000313" key="2">
    <source>
        <dbReference type="Proteomes" id="UP001156905"/>
    </source>
</evidence>
<gene>
    <name evidence="1" type="ORF">GCM10007857_83700</name>
</gene>
<evidence type="ECO:0000313" key="1">
    <source>
        <dbReference type="EMBL" id="GLR91652.1"/>
    </source>
</evidence>
<proteinExistence type="predicted"/>